<reference evidence="1 2" key="1">
    <citation type="submission" date="2018-10" db="EMBL/GenBank/DDBJ databases">
        <title>Phylogenomics of Brevibacillus.</title>
        <authorList>
            <person name="Dunlap C."/>
        </authorList>
    </citation>
    <scope>NUCLEOTIDE SEQUENCE [LARGE SCALE GENOMIC DNA]</scope>
    <source>
        <strain evidence="1 2">DSM 100115</strain>
    </source>
</reference>
<comment type="caution">
    <text evidence="1">The sequence shown here is derived from an EMBL/GenBank/DDBJ whole genome shotgun (WGS) entry which is preliminary data.</text>
</comment>
<dbReference type="EMBL" id="RHHS01000013">
    <property type="protein sequence ID" value="RNB59361.1"/>
    <property type="molecule type" value="Genomic_DNA"/>
</dbReference>
<evidence type="ECO:0000313" key="2">
    <source>
        <dbReference type="Proteomes" id="UP000268829"/>
    </source>
</evidence>
<evidence type="ECO:0000313" key="1">
    <source>
        <dbReference type="EMBL" id="RNB59361.1"/>
    </source>
</evidence>
<protein>
    <submittedName>
        <fullName evidence="1">Uncharacterized protein</fullName>
    </submittedName>
</protein>
<keyword evidence="2" id="KW-1185">Reference proteome</keyword>
<dbReference type="Proteomes" id="UP000268829">
    <property type="component" value="Unassembled WGS sequence"/>
</dbReference>
<dbReference type="AlphaFoldDB" id="A0A3M8B7D6"/>
<name>A0A3M8B7D6_9BACL</name>
<sequence>MFIKVPAFLMDDLNFENGDWEKIQAFNGQFIIIKTKTGRAKANKRDSFKFPHYFNLYQNKDIHSIIGRLL</sequence>
<proteinExistence type="predicted"/>
<dbReference type="RefSeq" id="WP_122903528.1">
    <property type="nucleotide sequence ID" value="NZ_RHHS01000013.1"/>
</dbReference>
<organism evidence="1 2">
    <name type="scientific">Brevibacillus gelatini</name>
    <dbReference type="NCBI Taxonomy" id="1655277"/>
    <lineage>
        <taxon>Bacteria</taxon>
        <taxon>Bacillati</taxon>
        <taxon>Bacillota</taxon>
        <taxon>Bacilli</taxon>
        <taxon>Bacillales</taxon>
        <taxon>Paenibacillaceae</taxon>
        <taxon>Brevibacillus</taxon>
    </lineage>
</organism>
<accession>A0A3M8B7D6</accession>
<gene>
    <name evidence="1" type="ORF">EDM57_04255</name>
</gene>